<keyword evidence="2" id="KW-1185">Reference proteome</keyword>
<dbReference type="RefSeq" id="WP_382357437.1">
    <property type="nucleotide sequence ID" value="NZ_JBHTGR010000002.1"/>
</dbReference>
<organism evidence="1 2">
    <name type="scientific">Lentibacillus kimchii</name>
    <dbReference type="NCBI Taxonomy" id="1542911"/>
    <lineage>
        <taxon>Bacteria</taxon>
        <taxon>Bacillati</taxon>
        <taxon>Bacillota</taxon>
        <taxon>Bacilli</taxon>
        <taxon>Bacillales</taxon>
        <taxon>Bacillaceae</taxon>
        <taxon>Lentibacillus</taxon>
    </lineage>
</organism>
<dbReference type="Proteomes" id="UP001596620">
    <property type="component" value="Unassembled WGS sequence"/>
</dbReference>
<name>A0ABW2US76_9BACI</name>
<proteinExistence type="predicted"/>
<comment type="caution">
    <text evidence="1">The sequence shown here is derived from an EMBL/GenBank/DDBJ whole genome shotgun (WGS) entry which is preliminary data.</text>
</comment>
<gene>
    <name evidence="1" type="ORF">ACFQU8_01715</name>
</gene>
<dbReference type="SUPFAM" id="SSF48619">
    <property type="entry name" value="Phospholipase A2, PLA2"/>
    <property type="match status" value="1"/>
</dbReference>
<evidence type="ECO:0000313" key="2">
    <source>
        <dbReference type="Proteomes" id="UP001596620"/>
    </source>
</evidence>
<dbReference type="Gene3D" id="1.20.90.10">
    <property type="entry name" value="Phospholipase A2 domain"/>
    <property type="match status" value="1"/>
</dbReference>
<evidence type="ECO:0000313" key="1">
    <source>
        <dbReference type="EMBL" id="MFC7745961.1"/>
    </source>
</evidence>
<sequence length="92" mass="10281">MIRYNNRARPGRCVFPGYRFCGPNCSGPGPPVNMTDAACQAHDACLESGGSPCICDQLFIQHLQRLMNPYTKEGRQAGTMYYAMRIAARFRC</sequence>
<protein>
    <submittedName>
        <fullName evidence="1">Phospholipase</fullName>
    </submittedName>
</protein>
<accession>A0ABW2US76</accession>
<dbReference type="InterPro" id="IPR036444">
    <property type="entry name" value="PLipase_A2_dom_sf"/>
</dbReference>
<reference evidence="2" key="1">
    <citation type="journal article" date="2019" name="Int. J. Syst. Evol. Microbiol.">
        <title>The Global Catalogue of Microorganisms (GCM) 10K type strain sequencing project: providing services to taxonomists for standard genome sequencing and annotation.</title>
        <authorList>
            <consortium name="The Broad Institute Genomics Platform"/>
            <consortium name="The Broad Institute Genome Sequencing Center for Infectious Disease"/>
            <person name="Wu L."/>
            <person name="Ma J."/>
        </authorList>
    </citation>
    <scope>NUCLEOTIDE SEQUENCE [LARGE SCALE GENOMIC DNA]</scope>
    <source>
        <strain evidence="2">JCM 30234</strain>
    </source>
</reference>
<dbReference type="EMBL" id="JBHTGR010000002">
    <property type="protein sequence ID" value="MFC7745961.1"/>
    <property type="molecule type" value="Genomic_DNA"/>
</dbReference>